<feature type="domain" description="DUF427" evidence="2">
    <location>
        <begin position="30"/>
        <end position="122"/>
    </location>
</feature>
<protein>
    <recommendedName>
        <fullName evidence="2">DUF427 domain-containing protein</fullName>
    </recommendedName>
</protein>
<evidence type="ECO:0000259" key="2">
    <source>
        <dbReference type="Pfam" id="PF04248"/>
    </source>
</evidence>
<dbReference type="Proteomes" id="UP000494301">
    <property type="component" value="Unassembled WGS sequence"/>
</dbReference>
<accession>A0A6J5IZ73</accession>
<organism evidence="3 6">
    <name type="scientific">Burkholderia aenigmatica</name>
    <dbReference type="NCBI Taxonomy" id="2015348"/>
    <lineage>
        <taxon>Bacteria</taxon>
        <taxon>Pseudomonadati</taxon>
        <taxon>Pseudomonadota</taxon>
        <taxon>Betaproteobacteria</taxon>
        <taxon>Burkholderiales</taxon>
        <taxon>Burkholderiaceae</taxon>
        <taxon>Burkholderia</taxon>
        <taxon>Burkholderia cepacia complex</taxon>
    </lineage>
</organism>
<dbReference type="AlphaFoldDB" id="A0A6J5IZ73"/>
<keyword evidence="5" id="KW-1185">Reference proteome</keyword>
<dbReference type="RefSeq" id="WP_174958480.1">
    <property type="nucleotide sequence ID" value="NZ_CABVQG010000016.1"/>
</dbReference>
<dbReference type="Gene3D" id="2.170.150.40">
    <property type="entry name" value="Domain of unknown function (DUF427)"/>
    <property type="match status" value="1"/>
</dbReference>
<dbReference type="PANTHER" id="PTHR34310:SF9">
    <property type="entry name" value="BLR5716 PROTEIN"/>
    <property type="match status" value="1"/>
</dbReference>
<dbReference type="PANTHER" id="PTHR34310">
    <property type="entry name" value="DUF427 DOMAIN PROTEIN (AFU_ORTHOLOGUE AFUA_3G02220)"/>
    <property type="match status" value="1"/>
</dbReference>
<dbReference type="EMBL" id="CABVQG010000016">
    <property type="protein sequence ID" value="VWC88668.1"/>
    <property type="molecule type" value="Genomic_DNA"/>
</dbReference>
<sequence>MSIRPDTSSRPVKSPGPDHPITVEPHPQRVVVKVAGQVVADTRRALALREASYPAVLYIPREDADMTRLQRTDHATYCPYKGDAAYYSIPAGGERAINAVWTYEAPYPAVDAIRGHLAFYPDRVDSIEESPAGSD</sequence>
<evidence type="ECO:0000313" key="5">
    <source>
        <dbReference type="Proteomes" id="UP000494120"/>
    </source>
</evidence>
<dbReference type="Pfam" id="PF04248">
    <property type="entry name" value="NTP_transf_9"/>
    <property type="match status" value="1"/>
</dbReference>
<reference evidence="3 6" key="1">
    <citation type="submission" date="2020-04" db="EMBL/GenBank/DDBJ databases">
        <authorList>
            <person name="Depoorter E."/>
        </authorList>
    </citation>
    <scope>NUCLEOTIDE SEQUENCE [LARGE SCALE GENOMIC DNA]</scope>
    <source>
        <strain evidence="3 6">BCC0217</strain>
        <strain evidence="4 5">R-17378</strain>
    </source>
</reference>
<evidence type="ECO:0000313" key="6">
    <source>
        <dbReference type="Proteomes" id="UP000494301"/>
    </source>
</evidence>
<gene>
    <name evidence="4" type="ORF">BLA17378_04413</name>
    <name evidence="3" type="ORF">BLA3211_02648</name>
</gene>
<feature type="compositionally biased region" description="Polar residues" evidence="1">
    <location>
        <begin position="1"/>
        <end position="11"/>
    </location>
</feature>
<dbReference type="EMBL" id="CABWIL020000008">
    <property type="protein sequence ID" value="CAB3964102.1"/>
    <property type="molecule type" value="Genomic_DNA"/>
</dbReference>
<feature type="region of interest" description="Disordered" evidence="1">
    <location>
        <begin position="1"/>
        <end position="25"/>
    </location>
</feature>
<evidence type="ECO:0000313" key="4">
    <source>
        <dbReference type="EMBL" id="VWC88668.1"/>
    </source>
</evidence>
<name>A0A6J5IZ73_9BURK</name>
<proteinExistence type="predicted"/>
<dbReference type="InterPro" id="IPR038694">
    <property type="entry name" value="DUF427_sf"/>
</dbReference>
<dbReference type="InterPro" id="IPR007361">
    <property type="entry name" value="DUF427"/>
</dbReference>
<evidence type="ECO:0000313" key="3">
    <source>
        <dbReference type="EMBL" id="CAB3964102.1"/>
    </source>
</evidence>
<dbReference type="Proteomes" id="UP000494120">
    <property type="component" value="Unassembled WGS sequence"/>
</dbReference>
<evidence type="ECO:0000256" key="1">
    <source>
        <dbReference type="SAM" id="MobiDB-lite"/>
    </source>
</evidence>